<evidence type="ECO:0000259" key="8">
    <source>
        <dbReference type="PROSITE" id="PS50968"/>
    </source>
</evidence>
<name>A0A916J2H7_9PROT</name>
<dbReference type="CDD" id="cd06849">
    <property type="entry name" value="lipoyl_domain"/>
    <property type="match status" value="1"/>
</dbReference>
<dbReference type="PANTHER" id="PTHR43178">
    <property type="entry name" value="DIHYDROLIPOAMIDE ACETYLTRANSFERASE COMPONENT OF PYRUVATE DEHYDROGENASE COMPLEX"/>
    <property type="match status" value="1"/>
</dbReference>
<comment type="cofactor">
    <cofactor evidence="1 7">
        <name>(R)-lipoate</name>
        <dbReference type="ChEBI" id="CHEBI:83088"/>
    </cofactor>
</comment>
<dbReference type="EMBL" id="CAJQUM010000001">
    <property type="protein sequence ID" value="CAG4882765.1"/>
    <property type="molecule type" value="Genomic_DNA"/>
</dbReference>
<evidence type="ECO:0000256" key="2">
    <source>
        <dbReference type="ARBA" id="ARBA00007317"/>
    </source>
</evidence>
<evidence type="ECO:0000313" key="10">
    <source>
        <dbReference type="EMBL" id="CAG4882765.1"/>
    </source>
</evidence>
<dbReference type="InterPro" id="IPR023213">
    <property type="entry name" value="CAT-like_dom_sf"/>
</dbReference>
<evidence type="ECO:0000256" key="7">
    <source>
        <dbReference type="RuleBase" id="RU003423"/>
    </source>
</evidence>
<gene>
    <name evidence="10" type="ORF">GTOL_10647</name>
</gene>
<evidence type="ECO:0000256" key="5">
    <source>
        <dbReference type="ARBA" id="ARBA00022823"/>
    </source>
</evidence>
<comment type="caution">
    <text evidence="10">The sequence shown here is derived from an EMBL/GenBank/DDBJ whole genome shotgun (WGS) entry which is preliminary data.</text>
</comment>
<dbReference type="InterPro" id="IPR050743">
    <property type="entry name" value="2-oxoacid_DH_E2_comp"/>
</dbReference>
<dbReference type="InterPro" id="IPR011053">
    <property type="entry name" value="Single_hybrid_motif"/>
</dbReference>
<dbReference type="RefSeq" id="WP_220634808.1">
    <property type="nucleotide sequence ID" value="NZ_CAJQUM010000001.1"/>
</dbReference>
<evidence type="ECO:0000313" key="11">
    <source>
        <dbReference type="Proteomes" id="UP000742786"/>
    </source>
</evidence>
<dbReference type="GO" id="GO:0031405">
    <property type="term" value="F:lipoic acid binding"/>
    <property type="evidence" value="ECO:0007669"/>
    <property type="project" value="TreeGrafter"/>
</dbReference>
<dbReference type="PROSITE" id="PS50968">
    <property type="entry name" value="BIOTINYL_LIPOYL"/>
    <property type="match status" value="1"/>
</dbReference>
<dbReference type="InterPro" id="IPR003016">
    <property type="entry name" value="2-oxoA_DH_lipoyl-BS"/>
</dbReference>
<comment type="similarity">
    <text evidence="2 7">Belongs to the 2-oxoacid dehydrogenase family.</text>
</comment>
<evidence type="ECO:0000256" key="3">
    <source>
        <dbReference type="ARBA" id="ARBA00011484"/>
    </source>
</evidence>
<keyword evidence="11" id="KW-1185">Reference proteome</keyword>
<dbReference type="Pfam" id="PF00364">
    <property type="entry name" value="Biotin_lipoyl"/>
    <property type="match status" value="1"/>
</dbReference>
<dbReference type="AlphaFoldDB" id="A0A916J2H7"/>
<dbReference type="Gene3D" id="3.30.559.10">
    <property type="entry name" value="Chloramphenicol acetyltransferase-like domain"/>
    <property type="match status" value="1"/>
</dbReference>
<dbReference type="Gene3D" id="4.10.320.10">
    <property type="entry name" value="E3-binding domain"/>
    <property type="match status" value="1"/>
</dbReference>
<keyword evidence="10" id="KW-0670">Pyruvate</keyword>
<dbReference type="InterPro" id="IPR001078">
    <property type="entry name" value="2-oxoacid_DH_actylTfrase"/>
</dbReference>
<evidence type="ECO:0000256" key="1">
    <source>
        <dbReference type="ARBA" id="ARBA00001938"/>
    </source>
</evidence>
<dbReference type="PANTHER" id="PTHR43178:SF5">
    <property type="entry name" value="LIPOAMIDE ACYLTRANSFERASE COMPONENT OF BRANCHED-CHAIN ALPHA-KETO ACID DEHYDROGENASE COMPLEX, MITOCHONDRIAL"/>
    <property type="match status" value="1"/>
</dbReference>
<keyword evidence="5 7" id="KW-0450">Lipoyl</keyword>
<accession>A0A916J2H7</accession>
<dbReference type="Pfam" id="PF02817">
    <property type="entry name" value="E3_binding"/>
    <property type="match status" value="1"/>
</dbReference>
<dbReference type="InterPro" id="IPR000089">
    <property type="entry name" value="Biotin_lipoyl"/>
</dbReference>
<dbReference type="SUPFAM" id="SSF47005">
    <property type="entry name" value="Peripheral subunit-binding domain of 2-oxo acid dehydrogenase complex"/>
    <property type="match status" value="1"/>
</dbReference>
<dbReference type="Gene3D" id="2.40.50.100">
    <property type="match status" value="1"/>
</dbReference>
<reference evidence="10" key="1">
    <citation type="submission" date="2021-04" db="EMBL/GenBank/DDBJ databases">
        <authorList>
            <person name="Hornung B."/>
        </authorList>
    </citation>
    <scope>NUCLEOTIDE SEQUENCE</scope>
    <source>
        <strain evidence="10">G5G6</strain>
    </source>
</reference>
<dbReference type="InterPro" id="IPR036625">
    <property type="entry name" value="E3-bd_dom_sf"/>
</dbReference>
<dbReference type="SUPFAM" id="SSF52777">
    <property type="entry name" value="CoA-dependent acyltransferases"/>
    <property type="match status" value="1"/>
</dbReference>
<organism evidence="10 11">
    <name type="scientific">Georgfuchsia toluolica</name>
    <dbReference type="NCBI Taxonomy" id="424218"/>
    <lineage>
        <taxon>Bacteria</taxon>
        <taxon>Pseudomonadati</taxon>
        <taxon>Pseudomonadota</taxon>
        <taxon>Betaproteobacteria</taxon>
        <taxon>Nitrosomonadales</taxon>
        <taxon>Sterolibacteriaceae</taxon>
        <taxon>Georgfuchsia</taxon>
    </lineage>
</organism>
<evidence type="ECO:0000256" key="4">
    <source>
        <dbReference type="ARBA" id="ARBA00022679"/>
    </source>
</evidence>
<dbReference type="GO" id="GO:0005737">
    <property type="term" value="C:cytoplasm"/>
    <property type="evidence" value="ECO:0007669"/>
    <property type="project" value="TreeGrafter"/>
</dbReference>
<dbReference type="GO" id="GO:0016407">
    <property type="term" value="F:acetyltransferase activity"/>
    <property type="evidence" value="ECO:0007669"/>
    <property type="project" value="TreeGrafter"/>
</dbReference>
<dbReference type="Proteomes" id="UP000742786">
    <property type="component" value="Unassembled WGS sequence"/>
</dbReference>
<dbReference type="InterPro" id="IPR004167">
    <property type="entry name" value="PSBD"/>
</dbReference>
<protein>
    <recommendedName>
        <fullName evidence="7">Dihydrolipoamide acetyltransferase component of pyruvate dehydrogenase complex</fullName>
        <ecNumber evidence="7">2.3.1.-</ecNumber>
    </recommendedName>
</protein>
<proteinExistence type="inferred from homology"/>
<comment type="subunit">
    <text evidence="3">Forms a 24-polypeptide structural core with octahedral symmetry.</text>
</comment>
<dbReference type="EC" id="2.3.1.-" evidence="7"/>
<evidence type="ECO:0000256" key="6">
    <source>
        <dbReference type="ARBA" id="ARBA00023315"/>
    </source>
</evidence>
<dbReference type="PROSITE" id="PS51826">
    <property type="entry name" value="PSBD"/>
    <property type="match status" value="1"/>
</dbReference>
<feature type="domain" description="Peripheral subunit-binding (PSBD)" evidence="9">
    <location>
        <begin position="122"/>
        <end position="159"/>
    </location>
</feature>
<dbReference type="Pfam" id="PF00198">
    <property type="entry name" value="2-oxoacid_dh"/>
    <property type="match status" value="1"/>
</dbReference>
<feature type="domain" description="Lipoyl-binding" evidence="8">
    <location>
        <begin position="1"/>
        <end position="75"/>
    </location>
</feature>
<sequence length="432" mass="46549">MNVIMPQLGETVLEGMVANWYKKVGDKVEADESLFDVETDKVTSEIPTPVAGVLTEILVAAGTTVKVGTVLAIIREEGSTSEVTAAPASENVVAAVARPAIAGNSAQIQSRMPERSNDAQVRLSPVVRRLLGENGLSPEQVTGTGNNGRITREDVLAYLASKPSRLDKTAAPLSRHTAATTQPVLSAPQPVAVSVGKDDLVLPLNKIRRATASHMVRSKTTTPHAVQAVEVDFQAVDKARQAVGKEWKEREGYSLTYMPFIVRAVCDAIGKYPYINSSFGNDELIVHKRVHLGIAVDVNFEGLLATVVRDADHRNLRGLAAEINRLASAARRNQLKPDELAGGTYTISNSGTFGTLFSTSIINQPQAAILSADGVRKKPVVIEGPDGDVIAIRPIGILAQSFDHRAFDGAYSASFLRYLKEIIENRDWLNEI</sequence>
<keyword evidence="4 7" id="KW-0808">Transferase</keyword>
<keyword evidence="6 7" id="KW-0012">Acyltransferase</keyword>
<dbReference type="PROSITE" id="PS00189">
    <property type="entry name" value="LIPOYL"/>
    <property type="match status" value="1"/>
</dbReference>
<dbReference type="SUPFAM" id="SSF51230">
    <property type="entry name" value="Single hybrid motif"/>
    <property type="match status" value="1"/>
</dbReference>
<evidence type="ECO:0000259" key="9">
    <source>
        <dbReference type="PROSITE" id="PS51826"/>
    </source>
</evidence>